<evidence type="ECO:0000313" key="2">
    <source>
        <dbReference type="EMBL" id="MFC5177899.1"/>
    </source>
</evidence>
<protein>
    <submittedName>
        <fullName evidence="2">Contact-dependent growth inhibition system immunity protein</fullName>
    </submittedName>
</protein>
<dbReference type="Pfam" id="PF18593">
    <property type="entry name" value="CdiI_2"/>
    <property type="match status" value="1"/>
</dbReference>
<sequence length="101" mass="11188">MTSPGVGHLMGAYFHQDYALDCGDDLGAADAFVADEPEMSESLVSDIVETLKMYRTSGEMKEYLLQQGCAYYPSRFDGDYVAWLAALRDHVLQADHPHGPQ</sequence>
<accession>A0ABW0BKN9</accession>
<comment type="caution">
    <text evidence="2">The sequence shown here is derived from an EMBL/GenBank/DDBJ whole genome shotgun (WGS) entry which is preliminary data.</text>
</comment>
<reference evidence="3" key="1">
    <citation type="journal article" date="2019" name="Int. J. Syst. Evol. Microbiol.">
        <title>The Global Catalogue of Microorganisms (GCM) 10K type strain sequencing project: providing services to taxonomists for standard genome sequencing and annotation.</title>
        <authorList>
            <consortium name="The Broad Institute Genomics Platform"/>
            <consortium name="The Broad Institute Genome Sequencing Center for Infectious Disease"/>
            <person name="Wu L."/>
            <person name="Ma J."/>
        </authorList>
    </citation>
    <scope>NUCLEOTIDE SEQUENCE [LARGE SCALE GENOMIC DNA]</scope>
    <source>
        <strain evidence="3">DFY41</strain>
    </source>
</reference>
<feature type="domain" description="CdiI immunity protein" evidence="1">
    <location>
        <begin position="4"/>
        <end position="90"/>
    </location>
</feature>
<evidence type="ECO:0000259" key="1">
    <source>
        <dbReference type="Pfam" id="PF18593"/>
    </source>
</evidence>
<dbReference type="Proteomes" id="UP001596087">
    <property type="component" value="Unassembled WGS sequence"/>
</dbReference>
<name>A0ABW0BKN9_9ACTN</name>
<dbReference type="EMBL" id="JBHSKD010000018">
    <property type="protein sequence ID" value="MFC5177899.1"/>
    <property type="molecule type" value="Genomic_DNA"/>
</dbReference>
<organism evidence="2 3">
    <name type="scientific">Nocardioides taihuensis</name>
    <dbReference type="NCBI Taxonomy" id="1835606"/>
    <lineage>
        <taxon>Bacteria</taxon>
        <taxon>Bacillati</taxon>
        <taxon>Actinomycetota</taxon>
        <taxon>Actinomycetes</taxon>
        <taxon>Propionibacteriales</taxon>
        <taxon>Nocardioidaceae</taxon>
        <taxon>Nocardioides</taxon>
    </lineage>
</organism>
<dbReference type="RefSeq" id="WP_378591332.1">
    <property type="nucleotide sequence ID" value="NZ_JBHSKD010000018.1"/>
</dbReference>
<gene>
    <name evidence="2" type="ORF">ACFPGP_14545</name>
</gene>
<proteinExistence type="predicted"/>
<evidence type="ECO:0000313" key="3">
    <source>
        <dbReference type="Proteomes" id="UP001596087"/>
    </source>
</evidence>
<keyword evidence="3" id="KW-1185">Reference proteome</keyword>
<dbReference type="InterPro" id="IPR041129">
    <property type="entry name" value="CdiI_2"/>
</dbReference>